<dbReference type="Pfam" id="PF09931">
    <property type="entry name" value="Phage_phiJL001_Gp84_N"/>
    <property type="match status" value="1"/>
</dbReference>
<organism evidence="2 3">
    <name type="scientific">Paragemmobacter ruber</name>
    <dbReference type="NCBI Taxonomy" id="1985673"/>
    <lineage>
        <taxon>Bacteria</taxon>
        <taxon>Pseudomonadati</taxon>
        <taxon>Pseudomonadota</taxon>
        <taxon>Alphaproteobacteria</taxon>
        <taxon>Rhodobacterales</taxon>
        <taxon>Paracoccaceae</taxon>
        <taxon>Paragemmobacter</taxon>
    </lineage>
</organism>
<dbReference type="EMBL" id="JAAATW010000003">
    <property type="protein sequence ID" value="NBE08677.1"/>
    <property type="molecule type" value="Genomic_DNA"/>
</dbReference>
<dbReference type="InterPro" id="IPR018964">
    <property type="entry name" value="Phage_phiJL001_Gp84_C"/>
</dbReference>
<sequence length="288" mass="30584">MSGLADHLAGGITTTCLCWAVTRRDGVEMGFTDHDRDLAFEGVTFRAGTGLTARALAQVAGLAVDNSEAVGALSDAGVRAEDITAGRFDGAAVRLWQVNWQDVAAREMRFRGTLGEVTQAGAEFRAELRGLSEALNRTEGRVLQPGCDAVLGDARCGVDLSLPEFGGVFAVEAVREGRVLVLALAGGFAAGWFAQGTLRILDGAAAGLSGSVKRDAVEDGLRLVELWEEPAILPAPGDRVDLRAGCDRMAETCRSKFSNFMNFRGFPHVPDEDWITASPRRSMRTGAA</sequence>
<comment type="caution">
    <text evidence="2">The sequence shown here is derived from an EMBL/GenBank/DDBJ whole genome shotgun (WGS) entry which is preliminary data.</text>
</comment>
<dbReference type="Pfam" id="PF09356">
    <property type="entry name" value="Phage_BR0599"/>
    <property type="match status" value="1"/>
</dbReference>
<dbReference type="Proteomes" id="UP001517376">
    <property type="component" value="Unassembled WGS sequence"/>
</dbReference>
<name>A0ABW9YA61_9RHOB</name>
<evidence type="ECO:0000313" key="3">
    <source>
        <dbReference type="Proteomes" id="UP001517376"/>
    </source>
</evidence>
<protein>
    <submittedName>
        <fullName evidence="2">DUF2163 domain-containing protein</fullName>
    </submittedName>
</protein>
<accession>A0ABW9YA61</accession>
<dbReference type="NCBIfam" id="TIGR02218">
    <property type="entry name" value="phg_TIGR02218"/>
    <property type="match status" value="1"/>
</dbReference>
<proteinExistence type="predicted"/>
<evidence type="ECO:0000313" key="2">
    <source>
        <dbReference type="EMBL" id="NBE08677.1"/>
    </source>
</evidence>
<reference evidence="3" key="1">
    <citation type="submission" date="2020-01" db="EMBL/GenBank/DDBJ databases">
        <title>Sphingomonas sp. strain CSW-10.</title>
        <authorList>
            <person name="Chen W.-M."/>
        </authorList>
    </citation>
    <scope>NUCLEOTIDE SEQUENCE [LARGE SCALE GENOMIC DNA]</scope>
    <source>
        <strain evidence="3">CCP-1</strain>
    </source>
</reference>
<feature type="domain" description="Bacteriophage phiJL001 Gp84 C-terminal" evidence="1">
    <location>
        <begin position="191"/>
        <end position="273"/>
    </location>
</feature>
<keyword evidence="3" id="KW-1185">Reference proteome</keyword>
<dbReference type="InterPro" id="IPR011928">
    <property type="entry name" value="Phage_phiJL001_Gp84"/>
</dbReference>
<dbReference type="RefSeq" id="WP_161767726.1">
    <property type="nucleotide sequence ID" value="NZ_JAAATW010000003.1"/>
</dbReference>
<evidence type="ECO:0000259" key="1">
    <source>
        <dbReference type="Pfam" id="PF09356"/>
    </source>
</evidence>
<gene>
    <name evidence="2" type="ORF">GU920_14140</name>
</gene>